<name>A0A151JB83_9HYME</name>
<dbReference type="STRING" id="471704.A0A151JB83"/>
<organism evidence="2 3">
    <name type="scientific">Trachymyrmex cornetzi</name>
    <dbReference type="NCBI Taxonomy" id="471704"/>
    <lineage>
        <taxon>Eukaryota</taxon>
        <taxon>Metazoa</taxon>
        <taxon>Ecdysozoa</taxon>
        <taxon>Arthropoda</taxon>
        <taxon>Hexapoda</taxon>
        <taxon>Insecta</taxon>
        <taxon>Pterygota</taxon>
        <taxon>Neoptera</taxon>
        <taxon>Endopterygota</taxon>
        <taxon>Hymenoptera</taxon>
        <taxon>Apocrita</taxon>
        <taxon>Aculeata</taxon>
        <taxon>Formicoidea</taxon>
        <taxon>Formicidae</taxon>
        <taxon>Myrmicinae</taxon>
        <taxon>Trachymyrmex</taxon>
    </lineage>
</organism>
<accession>A0A151JB83</accession>
<protein>
    <submittedName>
        <fullName evidence="2">NAD-dependent deacetylase sirtuin-1</fullName>
    </submittedName>
</protein>
<dbReference type="EMBL" id="KQ979203">
    <property type="protein sequence ID" value="KYN22259.1"/>
    <property type="molecule type" value="Genomic_DNA"/>
</dbReference>
<feature type="compositionally biased region" description="Acidic residues" evidence="1">
    <location>
        <begin position="355"/>
        <end position="380"/>
    </location>
</feature>
<gene>
    <name evidence="2" type="ORF">ALC57_05344</name>
</gene>
<evidence type="ECO:0000256" key="1">
    <source>
        <dbReference type="SAM" id="MobiDB-lite"/>
    </source>
</evidence>
<evidence type="ECO:0000313" key="3">
    <source>
        <dbReference type="Proteomes" id="UP000078492"/>
    </source>
</evidence>
<dbReference type="Gene3D" id="3.40.50.1220">
    <property type="entry name" value="TPP-binding domain"/>
    <property type="match status" value="1"/>
</dbReference>
<proteinExistence type="predicted"/>
<feature type="non-terminal residue" evidence="2">
    <location>
        <position position="1"/>
    </location>
</feature>
<feature type="region of interest" description="Disordered" evidence="1">
    <location>
        <begin position="341"/>
        <end position="380"/>
    </location>
</feature>
<sequence>GSFATASCTKCKYQVRANDIREDIFAQRISTYSKCRVNALPSSHVPQILINREQLPHLKFGVELLGDGDIIINQICHLMGDTYEEICWYDKFLMEVYPRLSQDSLSITMNVMPHHRTNDINVCVSSLHSNHVQAENLEETFNILEESPKRRSGDTSIENSLKRMNFDSTHETEVASSTSPVKVNTKHTMISSENKLHITYENNSEECQVVPTVLSLFSEAVISETTLESHKSLNKCGKSKKYDDVIAILDATTELDKTIPKPRQASVDSVLDSGIGDSCNSIDSTEEKFHITELKNRRLERHCWQSKIRESLATRLPENSYYQLAAFRYIFPDAEVYSEPEQYDQCSLSANSDSTDSDSDSSFSEEEEEEEDEEEETGKF</sequence>
<dbReference type="AlphaFoldDB" id="A0A151JB83"/>
<dbReference type="Proteomes" id="UP000078492">
    <property type="component" value="Unassembled WGS sequence"/>
</dbReference>
<reference evidence="2 3" key="1">
    <citation type="submission" date="2015-09" db="EMBL/GenBank/DDBJ databases">
        <title>Trachymyrmex cornetzi WGS genome.</title>
        <authorList>
            <person name="Nygaard S."/>
            <person name="Hu H."/>
            <person name="Boomsma J."/>
            <person name="Zhang G."/>
        </authorList>
    </citation>
    <scope>NUCLEOTIDE SEQUENCE [LARGE SCALE GENOMIC DNA]</scope>
    <source>
        <strain evidence="2">Tcor2-1</strain>
        <tissue evidence="2">Whole body</tissue>
    </source>
</reference>
<evidence type="ECO:0000313" key="2">
    <source>
        <dbReference type="EMBL" id="KYN22259.1"/>
    </source>
</evidence>
<keyword evidence="3" id="KW-1185">Reference proteome</keyword>